<dbReference type="InterPro" id="IPR011059">
    <property type="entry name" value="Metal-dep_hydrolase_composite"/>
</dbReference>
<reference evidence="2" key="1">
    <citation type="journal article" date="2014" name="Int. J. Syst. Evol. Microbiol.">
        <title>Complete genome sequence of Corynebacterium casei LMG S-19264T (=DSM 44701T), isolated from a smear-ripened cheese.</title>
        <authorList>
            <consortium name="US DOE Joint Genome Institute (JGI-PGF)"/>
            <person name="Walter F."/>
            <person name="Albersmeier A."/>
            <person name="Kalinowski J."/>
            <person name="Ruckert C."/>
        </authorList>
    </citation>
    <scope>NUCLEOTIDE SEQUENCE</scope>
    <source>
        <strain evidence="2">JCM 12862</strain>
    </source>
</reference>
<gene>
    <name evidence="2" type="ORF">GCM10007962_18560</name>
</gene>
<dbReference type="SUPFAM" id="SSF51556">
    <property type="entry name" value="Metallo-dependent hydrolases"/>
    <property type="match status" value="1"/>
</dbReference>
<name>A0A8J3FGD7_9FLAO</name>
<dbReference type="RefSeq" id="WP_188652346.1">
    <property type="nucleotide sequence ID" value="NZ_BMNR01000004.1"/>
</dbReference>
<dbReference type="GO" id="GO:0016810">
    <property type="term" value="F:hydrolase activity, acting on carbon-nitrogen (but not peptide) bonds"/>
    <property type="evidence" value="ECO:0007669"/>
    <property type="project" value="InterPro"/>
</dbReference>
<dbReference type="InterPro" id="IPR006680">
    <property type="entry name" value="Amidohydro-rel"/>
</dbReference>
<dbReference type="Gene3D" id="3.30.110.90">
    <property type="entry name" value="Amidohydrolase"/>
    <property type="match status" value="1"/>
</dbReference>
<comment type="caution">
    <text evidence="2">The sequence shown here is derived from an EMBL/GenBank/DDBJ whole genome shotgun (WGS) entry which is preliminary data.</text>
</comment>
<dbReference type="InterPro" id="IPR032466">
    <property type="entry name" value="Metal_Hydrolase"/>
</dbReference>
<organism evidence="2 3">
    <name type="scientific">Yeosuana aromativorans</name>
    <dbReference type="NCBI Taxonomy" id="288019"/>
    <lineage>
        <taxon>Bacteria</taxon>
        <taxon>Pseudomonadati</taxon>
        <taxon>Bacteroidota</taxon>
        <taxon>Flavobacteriia</taxon>
        <taxon>Flavobacteriales</taxon>
        <taxon>Flavobacteriaceae</taxon>
        <taxon>Yeosuana</taxon>
    </lineage>
</organism>
<evidence type="ECO:0000313" key="3">
    <source>
        <dbReference type="Proteomes" id="UP000612329"/>
    </source>
</evidence>
<dbReference type="Pfam" id="PF01979">
    <property type="entry name" value="Amidohydro_1"/>
    <property type="match status" value="1"/>
</dbReference>
<keyword evidence="3" id="KW-1185">Reference proteome</keyword>
<dbReference type="PANTHER" id="PTHR43135">
    <property type="entry name" value="ALPHA-D-RIBOSE 1-METHYLPHOSPHONATE 5-TRIPHOSPHATE DIPHOSPHATASE"/>
    <property type="match status" value="1"/>
</dbReference>
<accession>A0A8J3FGD7</accession>
<dbReference type="Gene3D" id="1.20.58.520">
    <property type="entry name" value="Amidohydrolase"/>
    <property type="match status" value="1"/>
</dbReference>
<dbReference type="Gene3D" id="3.20.20.140">
    <property type="entry name" value="Metal-dependent hydrolases"/>
    <property type="match status" value="1"/>
</dbReference>
<feature type="domain" description="Amidohydrolase-related" evidence="1">
    <location>
        <begin position="95"/>
        <end position="462"/>
    </location>
</feature>
<dbReference type="PANTHER" id="PTHR43135:SF3">
    <property type="entry name" value="ALPHA-D-RIBOSE 1-METHYLPHOSPHONATE 5-TRIPHOSPHATE DIPHOSPHATASE"/>
    <property type="match status" value="1"/>
</dbReference>
<evidence type="ECO:0000313" key="2">
    <source>
        <dbReference type="EMBL" id="GGK24605.1"/>
    </source>
</evidence>
<protein>
    <submittedName>
        <fullName evidence="2">Amidohydrolase</fullName>
    </submittedName>
</protein>
<dbReference type="SUPFAM" id="SSF51338">
    <property type="entry name" value="Composite domain of metallo-dependent hydrolases"/>
    <property type="match status" value="1"/>
</dbReference>
<dbReference type="AlphaFoldDB" id="A0A8J3FGD7"/>
<dbReference type="InterPro" id="IPR051781">
    <property type="entry name" value="Metallo-dep_Hydrolase"/>
</dbReference>
<dbReference type="EMBL" id="BMNR01000004">
    <property type="protein sequence ID" value="GGK24605.1"/>
    <property type="molecule type" value="Genomic_DNA"/>
</dbReference>
<dbReference type="Proteomes" id="UP000612329">
    <property type="component" value="Unassembled WGS sequence"/>
</dbReference>
<reference evidence="2" key="2">
    <citation type="submission" date="2020-09" db="EMBL/GenBank/DDBJ databases">
        <authorList>
            <person name="Sun Q."/>
            <person name="Ohkuma M."/>
        </authorList>
    </citation>
    <scope>NUCLEOTIDE SEQUENCE</scope>
    <source>
        <strain evidence="2">JCM 12862</strain>
    </source>
</reference>
<proteinExistence type="predicted"/>
<evidence type="ECO:0000259" key="1">
    <source>
        <dbReference type="Pfam" id="PF01979"/>
    </source>
</evidence>
<sequence length="481" mass="52954">MKSFSKKVYGFEIIMLLLIGNLVFAQNFSQEVKKFTTVDTNTVAIKNVTIIDGTGAPEKQNQTLVFSQGKIVQLGDNSTVKIPKNTLVIDGSNKTVMPGLVMLHEHMYMPSSTTPYPNTKQLPISFPRLYFASGATTIRTCGSIEPYSDLRIKKDIESGLYPGPNIDITAPYLEGKEAMFPQMNELKNPEDAIAFVNYWADQGFTSFKAYMAIDKQMLKAAIDAVHKRDLKITGHLCAITYREAAELGIDNLEHGFFASTDFVSDKKENECPTTGDQSIADLDTTSSEVKDLMQFLIDKKVGITSTLAVLEGFITTQPETSNIVLNAMSPDTKNNYLSFLKRFKQVTTPYYMDKAYENNAKMEKQFYDMGGLLTVGTDPTGNGGTLAGYGTWRTIELLVEADGFTPLEAIKIATLNGAIALGFDLTIGTLEIGKNADVLLIDGDPSKNISDIRKVQYVFRNGVGYDSKKLFESVNGTVGID</sequence>
<dbReference type="Gene3D" id="2.30.40.10">
    <property type="entry name" value="Urease, subunit C, domain 1"/>
    <property type="match status" value="2"/>
</dbReference>